<keyword evidence="2" id="KW-1185">Reference proteome</keyword>
<comment type="caution">
    <text evidence="1">The sequence shown here is derived from an EMBL/GenBank/DDBJ whole genome shotgun (WGS) entry which is preliminary data.</text>
</comment>
<dbReference type="AlphaFoldDB" id="A0A8J7MSN0"/>
<dbReference type="RefSeq" id="WP_202661901.1">
    <property type="nucleotide sequence ID" value="NZ_JAESVP010000007.1"/>
</dbReference>
<evidence type="ECO:0000313" key="1">
    <source>
        <dbReference type="EMBL" id="MBL4929368.1"/>
    </source>
</evidence>
<organism evidence="1 2">
    <name type="scientific">Fuscibacter oryzae</name>
    <dbReference type="NCBI Taxonomy" id="2803939"/>
    <lineage>
        <taxon>Bacteria</taxon>
        <taxon>Pseudomonadati</taxon>
        <taxon>Pseudomonadota</taxon>
        <taxon>Alphaproteobacteria</taxon>
        <taxon>Rhodobacterales</taxon>
        <taxon>Paracoccaceae</taxon>
        <taxon>Fuscibacter</taxon>
    </lineage>
</organism>
<protein>
    <submittedName>
        <fullName evidence="1">Uncharacterized protein</fullName>
    </submittedName>
</protein>
<accession>A0A8J7MSN0</accession>
<name>A0A8J7MSN0_9RHOB</name>
<reference evidence="1" key="1">
    <citation type="submission" date="2021-01" db="EMBL/GenBank/DDBJ databases">
        <title>Genome seq and assembly of Tabrizicola sp. KVB23.</title>
        <authorList>
            <person name="Chhetri G."/>
        </authorList>
    </citation>
    <scope>NUCLEOTIDE SEQUENCE</scope>
    <source>
        <strain evidence="1">KVB23</strain>
    </source>
</reference>
<dbReference type="Proteomes" id="UP000619033">
    <property type="component" value="Unassembled WGS sequence"/>
</dbReference>
<proteinExistence type="predicted"/>
<gene>
    <name evidence="1" type="ORF">JI744_14770</name>
</gene>
<sequence length="171" mass="19016">MDTVVDQTAAWVEGTIAARKRLKPLADQKKLMGQGKGWWAAPDVLDPFQRRAFAILGVIGRGIYNAPIDWDSIFWKMPGALKVTWNGQSFATWDSDELTRAVMLAHDAGIRFAIAPHSYTALEIVMTRRDRDTAGICGRKPSLTEAVITHRQRYPEGHPIIWTPSAGMAAE</sequence>
<evidence type="ECO:0000313" key="2">
    <source>
        <dbReference type="Proteomes" id="UP000619033"/>
    </source>
</evidence>
<dbReference type="EMBL" id="JAESVP010000007">
    <property type="protein sequence ID" value="MBL4929368.1"/>
    <property type="molecule type" value="Genomic_DNA"/>
</dbReference>